<evidence type="ECO:0000259" key="3">
    <source>
        <dbReference type="PROSITE" id="PS51186"/>
    </source>
</evidence>
<dbReference type="SUPFAM" id="SSF55729">
    <property type="entry name" value="Acyl-CoA N-acyltransferases (Nat)"/>
    <property type="match status" value="1"/>
</dbReference>
<dbReference type="Gene3D" id="3.40.630.30">
    <property type="match status" value="1"/>
</dbReference>
<dbReference type="PANTHER" id="PTHR43877">
    <property type="entry name" value="AMINOALKYLPHOSPHONATE N-ACETYLTRANSFERASE-RELATED-RELATED"/>
    <property type="match status" value="1"/>
</dbReference>
<dbReference type="GO" id="GO:0016747">
    <property type="term" value="F:acyltransferase activity, transferring groups other than amino-acyl groups"/>
    <property type="evidence" value="ECO:0007669"/>
    <property type="project" value="InterPro"/>
</dbReference>
<evidence type="ECO:0000256" key="2">
    <source>
        <dbReference type="ARBA" id="ARBA00023315"/>
    </source>
</evidence>
<dbReference type="PROSITE" id="PS51186">
    <property type="entry name" value="GNAT"/>
    <property type="match status" value="1"/>
</dbReference>
<organism evidence="4 5">
    <name type="scientific">candidate division MSBL1 archaeon SCGC-AAA259B11</name>
    <dbReference type="NCBI Taxonomy" id="1698260"/>
    <lineage>
        <taxon>Archaea</taxon>
        <taxon>Methanobacteriati</taxon>
        <taxon>Methanobacteriota</taxon>
        <taxon>candidate division MSBL1</taxon>
    </lineage>
</organism>
<dbReference type="EMBL" id="LHXK01000108">
    <property type="protein sequence ID" value="KXA88536.1"/>
    <property type="molecule type" value="Genomic_DNA"/>
</dbReference>
<keyword evidence="2" id="KW-0012">Acyltransferase</keyword>
<accession>A0A133U2X5</accession>
<evidence type="ECO:0000313" key="5">
    <source>
        <dbReference type="Proteomes" id="UP000070184"/>
    </source>
</evidence>
<evidence type="ECO:0000313" key="4">
    <source>
        <dbReference type="EMBL" id="KXA88536.1"/>
    </source>
</evidence>
<gene>
    <name evidence="4" type="ORF">AKJ61_04715</name>
</gene>
<sequence>MLLYQGKKSKNKVRKFMKYVGNMKNINFRKAEKEDMDELVRLWEEFMEYNLKSVENPEKQQWMELTEDAPQKSRSHFKDQIEQDNYIVLLAENNSEIIGYIVATIEERPPIFKEGKLGIIKELFVKKDYRNEVLGNILAEKAKNWLKEREVNLLKVRVLETNEKADRFWNSLGFENHMKIKFKELSDNTFNF</sequence>
<keyword evidence="5" id="KW-1185">Reference proteome</keyword>
<name>A0A133U2X5_9EURY</name>
<dbReference type="InterPro" id="IPR000182">
    <property type="entry name" value="GNAT_dom"/>
</dbReference>
<feature type="domain" description="N-acetyltransferase" evidence="3">
    <location>
        <begin position="26"/>
        <end position="192"/>
    </location>
</feature>
<dbReference type="InterPro" id="IPR050832">
    <property type="entry name" value="Bact_Acetyltransf"/>
</dbReference>
<keyword evidence="1" id="KW-0808">Transferase</keyword>
<reference evidence="4 5" key="1">
    <citation type="journal article" date="2016" name="Sci. Rep.">
        <title>Metabolic traits of an uncultured archaeal lineage -MSBL1- from brine pools of the Red Sea.</title>
        <authorList>
            <person name="Mwirichia R."/>
            <person name="Alam I."/>
            <person name="Rashid M."/>
            <person name="Vinu M."/>
            <person name="Ba-Alawi W."/>
            <person name="Anthony Kamau A."/>
            <person name="Kamanda Ngugi D."/>
            <person name="Goker M."/>
            <person name="Klenk H.P."/>
            <person name="Bajic V."/>
            <person name="Stingl U."/>
        </authorList>
    </citation>
    <scope>NUCLEOTIDE SEQUENCE [LARGE SCALE GENOMIC DNA]</scope>
    <source>
        <strain evidence="4">SCGC-AAA259B11</strain>
    </source>
</reference>
<dbReference type="Proteomes" id="UP000070184">
    <property type="component" value="Unassembled WGS sequence"/>
</dbReference>
<dbReference type="Pfam" id="PF00583">
    <property type="entry name" value="Acetyltransf_1"/>
    <property type="match status" value="1"/>
</dbReference>
<dbReference type="AlphaFoldDB" id="A0A133U2X5"/>
<proteinExistence type="predicted"/>
<evidence type="ECO:0000256" key="1">
    <source>
        <dbReference type="ARBA" id="ARBA00022679"/>
    </source>
</evidence>
<dbReference type="CDD" id="cd04301">
    <property type="entry name" value="NAT_SF"/>
    <property type="match status" value="1"/>
</dbReference>
<comment type="caution">
    <text evidence="4">The sequence shown here is derived from an EMBL/GenBank/DDBJ whole genome shotgun (WGS) entry which is preliminary data.</text>
</comment>
<protein>
    <recommendedName>
        <fullName evidence="3">N-acetyltransferase domain-containing protein</fullName>
    </recommendedName>
</protein>
<dbReference type="InterPro" id="IPR016181">
    <property type="entry name" value="Acyl_CoA_acyltransferase"/>
</dbReference>